<dbReference type="Pfam" id="PF01207">
    <property type="entry name" value="Dus"/>
    <property type="match status" value="1"/>
</dbReference>
<dbReference type="GO" id="GO:0006397">
    <property type="term" value="P:mRNA processing"/>
    <property type="evidence" value="ECO:0007669"/>
    <property type="project" value="UniProtKB-KW"/>
</dbReference>
<comment type="cofactor">
    <cofactor evidence="1">
        <name>FMN</name>
        <dbReference type="ChEBI" id="CHEBI:58210"/>
    </cofactor>
</comment>
<feature type="domain" description="DUS-like FMN-binding" evidence="11">
    <location>
        <begin position="19"/>
        <end position="276"/>
    </location>
</feature>
<dbReference type="CDD" id="cd02801">
    <property type="entry name" value="DUS_like_FMN"/>
    <property type="match status" value="1"/>
</dbReference>
<gene>
    <name evidence="12" type="ORF">L798_08053</name>
</gene>
<dbReference type="SUPFAM" id="SSF51395">
    <property type="entry name" value="FMN-linked oxidoreductases"/>
    <property type="match status" value="1"/>
</dbReference>
<evidence type="ECO:0000256" key="2">
    <source>
        <dbReference type="ARBA" id="ARBA00022630"/>
    </source>
</evidence>
<dbReference type="FunFam" id="3.20.20.70:FF:000159">
    <property type="entry name" value="tRNA-dihydrouridine synthase 4"/>
    <property type="match status" value="1"/>
</dbReference>
<evidence type="ECO:0000256" key="1">
    <source>
        <dbReference type="ARBA" id="ARBA00001917"/>
    </source>
</evidence>
<dbReference type="EMBL" id="KK852715">
    <property type="protein sequence ID" value="KDR17862.1"/>
    <property type="molecule type" value="Genomic_DNA"/>
</dbReference>
<evidence type="ECO:0000256" key="10">
    <source>
        <dbReference type="ARBA" id="ARBA00078338"/>
    </source>
</evidence>
<dbReference type="PANTHER" id="PTHR11082:SF31">
    <property type="entry name" value="TRNA-DIHYDROURIDINE(20A_20B) SYNTHASE [NAD(P)+]-LIKE"/>
    <property type="match status" value="1"/>
</dbReference>
<keyword evidence="2" id="KW-0285">Flavoprotein</keyword>
<dbReference type="InParanoid" id="A0A067R3W9"/>
<organism evidence="12 13">
    <name type="scientific">Zootermopsis nevadensis</name>
    <name type="common">Dampwood termite</name>
    <dbReference type="NCBI Taxonomy" id="136037"/>
    <lineage>
        <taxon>Eukaryota</taxon>
        <taxon>Metazoa</taxon>
        <taxon>Ecdysozoa</taxon>
        <taxon>Arthropoda</taxon>
        <taxon>Hexapoda</taxon>
        <taxon>Insecta</taxon>
        <taxon>Pterygota</taxon>
        <taxon>Neoptera</taxon>
        <taxon>Polyneoptera</taxon>
        <taxon>Dictyoptera</taxon>
        <taxon>Blattodea</taxon>
        <taxon>Blattoidea</taxon>
        <taxon>Termitoidae</taxon>
        <taxon>Termopsidae</taxon>
        <taxon>Zootermopsis</taxon>
    </lineage>
</organism>
<evidence type="ECO:0000256" key="7">
    <source>
        <dbReference type="ARBA" id="ARBA00023002"/>
    </source>
</evidence>
<dbReference type="eggNOG" id="KOG2335">
    <property type="taxonomic scope" value="Eukaryota"/>
</dbReference>
<dbReference type="PANTHER" id="PTHR11082">
    <property type="entry name" value="TRNA-DIHYDROURIDINE SYNTHASE"/>
    <property type="match status" value="1"/>
</dbReference>
<keyword evidence="13" id="KW-1185">Reference proteome</keyword>
<keyword evidence="7" id="KW-0560">Oxidoreductase</keyword>
<evidence type="ECO:0000259" key="11">
    <source>
        <dbReference type="Pfam" id="PF01207"/>
    </source>
</evidence>
<evidence type="ECO:0000256" key="4">
    <source>
        <dbReference type="ARBA" id="ARBA00022664"/>
    </source>
</evidence>
<evidence type="ECO:0000256" key="8">
    <source>
        <dbReference type="ARBA" id="ARBA00023027"/>
    </source>
</evidence>
<dbReference type="GO" id="GO:0102267">
    <property type="term" value="F:tRNA-dihydrouridine20b synthase activity"/>
    <property type="evidence" value="ECO:0007669"/>
    <property type="project" value="UniProtKB-ARBA"/>
</dbReference>
<keyword evidence="3" id="KW-0288">FMN</keyword>
<evidence type="ECO:0000313" key="13">
    <source>
        <dbReference type="Proteomes" id="UP000027135"/>
    </source>
</evidence>
<dbReference type="FunCoup" id="A0A067R3W9">
    <property type="interactions" value="984"/>
</dbReference>
<keyword evidence="4" id="KW-0507">mRNA processing</keyword>
<proteinExistence type="predicted"/>
<dbReference type="OMA" id="QRPHHDI"/>
<keyword evidence="8" id="KW-0520">NAD</keyword>
<keyword evidence="5" id="KW-0819">tRNA processing</keyword>
<dbReference type="InterPro" id="IPR013785">
    <property type="entry name" value="Aldolase_TIM"/>
</dbReference>
<keyword evidence="6" id="KW-0521">NADP</keyword>
<dbReference type="AlphaFoldDB" id="A0A067R3W9"/>
<reference evidence="12 13" key="1">
    <citation type="journal article" date="2014" name="Nat. Commun.">
        <title>Molecular traces of alternative social organization in a termite genome.</title>
        <authorList>
            <person name="Terrapon N."/>
            <person name="Li C."/>
            <person name="Robertson H.M."/>
            <person name="Ji L."/>
            <person name="Meng X."/>
            <person name="Booth W."/>
            <person name="Chen Z."/>
            <person name="Childers C.P."/>
            <person name="Glastad K.M."/>
            <person name="Gokhale K."/>
            <person name="Gowin J."/>
            <person name="Gronenberg W."/>
            <person name="Hermansen R.A."/>
            <person name="Hu H."/>
            <person name="Hunt B.G."/>
            <person name="Huylmans A.K."/>
            <person name="Khalil S.M."/>
            <person name="Mitchell R.D."/>
            <person name="Munoz-Torres M.C."/>
            <person name="Mustard J.A."/>
            <person name="Pan H."/>
            <person name="Reese J.T."/>
            <person name="Scharf M.E."/>
            <person name="Sun F."/>
            <person name="Vogel H."/>
            <person name="Xiao J."/>
            <person name="Yang W."/>
            <person name="Yang Z."/>
            <person name="Yang Z."/>
            <person name="Zhou J."/>
            <person name="Zhu J."/>
            <person name="Brent C.S."/>
            <person name="Elsik C.G."/>
            <person name="Goodisman M.A."/>
            <person name="Liberles D.A."/>
            <person name="Roe R.M."/>
            <person name="Vargo E.L."/>
            <person name="Vilcinskas A."/>
            <person name="Wang J."/>
            <person name="Bornberg-Bauer E."/>
            <person name="Korb J."/>
            <person name="Zhang G."/>
            <person name="Liebig J."/>
        </authorList>
    </citation>
    <scope>NUCLEOTIDE SEQUENCE [LARGE SCALE GENOMIC DNA]</scope>
    <source>
        <tissue evidence="12">Whole organism</tissue>
    </source>
</reference>
<evidence type="ECO:0000256" key="9">
    <source>
        <dbReference type="ARBA" id="ARBA00071722"/>
    </source>
</evidence>
<dbReference type="GO" id="GO:0102266">
    <property type="term" value="F:tRNA-dihydrouridine20a synthase activity"/>
    <property type="evidence" value="ECO:0007669"/>
    <property type="project" value="UniProtKB-ARBA"/>
</dbReference>
<dbReference type="Gene3D" id="3.20.20.70">
    <property type="entry name" value="Aldolase class I"/>
    <property type="match status" value="1"/>
</dbReference>
<evidence type="ECO:0000313" key="12">
    <source>
        <dbReference type="EMBL" id="KDR17862.1"/>
    </source>
</evidence>
<accession>A0A067R3W9</accession>
<evidence type="ECO:0000256" key="5">
    <source>
        <dbReference type="ARBA" id="ARBA00022694"/>
    </source>
</evidence>
<sequence>MSDSPVMQLFKENDFVKVCAPMVRYSKLAFRSLVRLYNCQLCFTPMILADSFIQSSKARNNEFTTNKGDRPLIVQFAAKDPSDFATAAEMVASYSDGVDLNCGCPQRWAINEGYGVDLLRKPHLIRDLVLQVKNRIPGPYTVSVKLRIMEDLRKSIELCRTLENAGVSFLTVHARTPTQRYEPVNEDALREIKNSIRVPLIANGDVKSFSAAKLLQEKTYCDGVMAARGILTNPALFAGHCVTPLACIQDWVTISTATATPFQCFHHHLVFMLEKVLAKPERLAFNIIKTKELVLDFLADYGIVCQNDMKEYSGYSAVECDYGNNSESQGSFFKEKLGSCCADVQMEDYLEDVCHLYNMK</sequence>
<dbReference type="InterPro" id="IPR035587">
    <property type="entry name" value="DUS-like_FMN-bd"/>
</dbReference>
<dbReference type="STRING" id="136037.A0A067R3W9"/>
<evidence type="ECO:0000256" key="6">
    <source>
        <dbReference type="ARBA" id="ARBA00022857"/>
    </source>
</evidence>
<dbReference type="Proteomes" id="UP000027135">
    <property type="component" value="Unassembled WGS sequence"/>
</dbReference>
<dbReference type="OrthoDB" id="9977870at2759"/>
<name>A0A067R3W9_ZOONE</name>
<protein>
    <recommendedName>
        <fullName evidence="9">tRNA-dihydrouridine(20a/20b) synthase [NAD(P)+]</fullName>
    </recommendedName>
    <alternativeName>
        <fullName evidence="10">tRNA-dihydrouridine synthase 4</fullName>
    </alternativeName>
</protein>
<evidence type="ECO:0000256" key="3">
    <source>
        <dbReference type="ARBA" id="ARBA00022643"/>
    </source>
</evidence>